<dbReference type="Pfam" id="PF19568">
    <property type="entry name" value="Spore_III_AA"/>
    <property type="match status" value="1"/>
</dbReference>
<dbReference type="InterPro" id="IPR027417">
    <property type="entry name" value="P-loop_NTPase"/>
</dbReference>
<keyword evidence="2" id="KW-0067">ATP-binding</keyword>
<proteinExistence type="predicted"/>
<dbReference type="PROSITE" id="PS51061">
    <property type="entry name" value="R3H"/>
    <property type="match status" value="1"/>
</dbReference>
<dbReference type="InterPro" id="IPR001374">
    <property type="entry name" value="R3H_dom"/>
</dbReference>
<dbReference type="InterPro" id="IPR058670">
    <property type="entry name" value="PTPase_dom"/>
</dbReference>
<dbReference type="Pfam" id="PF25516">
    <property type="entry name" value="PTPase"/>
    <property type="match status" value="1"/>
</dbReference>
<dbReference type="GO" id="GO:0003676">
    <property type="term" value="F:nucleic acid binding"/>
    <property type="evidence" value="ECO:0007669"/>
    <property type="project" value="UniProtKB-UniRule"/>
</dbReference>
<feature type="compositionally biased region" description="Low complexity" evidence="3">
    <location>
        <begin position="363"/>
        <end position="378"/>
    </location>
</feature>
<dbReference type="AlphaFoldDB" id="A0A1G5BTK6"/>
<feature type="domain" description="R3H" evidence="4">
    <location>
        <begin position="467"/>
        <end position="531"/>
    </location>
</feature>
<dbReference type="STRING" id="381306.AN478_11365"/>
<reference evidence="6" key="1">
    <citation type="submission" date="2016-10" db="EMBL/GenBank/DDBJ databases">
        <authorList>
            <person name="Varghese N."/>
        </authorList>
    </citation>
    <scope>NUCLEOTIDE SEQUENCE [LARGE SCALE GENOMIC DNA]</scope>
    <source>
        <strain evidence="6">HL 19</strain>
    </source>
</reference>
<protein>
    <submittedName>
        <fullName evidence="5">Stage III sporulation protein SpoIIIAA</fullName>
    </submittedName>
</protein>
<dbReference type="InterPro" id="IPR003593">
    <property type="entry name" value="AAA+_ATPase"/>
</dbReference>
<dbReference type="PANTHER" id="PTHR20953:SF3">
    <property type="entry name" value="P-LOOP CONTAINING NUCLEOSIDE TRIPHOSPHATE HYDROLASES SUPERFAMILY PROTEIN"/>
    <property type="match status" value="1"/>
</dbReference>
<sequence>MNDQSPVHTDDLQLLLATLPHPLRERMEDLPHADLVEVVLDVGRPAQARYPDRAVDLTSGAVTREHIDRVVASVGEFSADNRAGIEGTLHRISAIRNRQGRIIGLTLRAGRAVYGTVEPIRDLVESGKGVLLLGRPGVGKTTMLREVARILADDLNKRVVVIDTSNEIAGDGDVPHPGIGRARRMQVPHPDQQHAVMIEAVENHMPEVIVIDEIGTREEATAARTIAERGVQLIGTAHGNTLENLVANPTLADLVGGVKTVTLGDEEARFRGTQKTVTERRGPPTFESVVELPSRHEMLVHPDTARSVDELLRGVHPRPQRRTAAPHGQPAEEEQAPPFAPGPSAEVPESKEASAAPEPPGPRAAAPAREPAPGPLGADGPVRIYPYALSRDHVERVIRDLRLDARTVDRPERANLVIARRARAEDPRLQRVLDATGAPLHVVKKNTTAQIRRLLEKVFTVLHGLEDEEVSDAVREAEDAAWRVLTEGEPIELAPHSGKVRQVQHEVAVRYHLVAESVGSEPLRHLVIHPA</sequence>
<dbReference type="InterPro" id="IPR036867">
    <property type="entry name" value="R3H_dom_sf"/>
</dbReference>
<dbReference type="InterPro" id="IPR045735">
    <property type="entry name" value="Spore_III_AA_AAA+_ATPase"/>
</dbReference>
<evidence type="ECO:0000256" key="1">
    <source>
        <dbReference type="ARBA" id="ARBA00022741"/>
    </source>
</evidence>
<dbReference type="CDD" id="cd00009">
    <property type="entry name" value="AAA"/>
    <property type="match status" value="1"/>
</dbReference>
<evidence type="ECO:0000256" key="3">
    <source>
        <dbReference type="SAM" id="MobiDB-lite"/>
    </source>
</evidence>
<dbReference type="EMBL" id="FMUN01000002">
    <property type="protein sequence ID" value="SCX93384.1"/>
    <property type="molecule type" value="Genomic_DNA"/>
</dbReference>
<organism evidence="5 6">
    <name type="scientific">Thiohalorhabdus denitrificans</name>
    <dbReference type="NCBI Taxonomy" id="381306"/>
    <lineage>
        <taxon>Bacteria</taxon>
        <taxon>Pseudomonadati</taxon>
        <taxon>Pseudomonadota</taxon>
        <taxon>Gammaproteobacteria</taxon>
        <taxon>Thiohalorhabdales</taxon>
        <taxon>Thiohalorhabdaceae</taxon>
        <taxon>Thiohalorhabdus</taxon>
    </lineage>
</organism>
<keyword evidence="1" id="KW-0547">Nucleotide-binding</keyword>
<evidence type="ECO:0000313" key="5">
    <source>
        <dbReference type="EMBL" id="SCX93384.1"/>
    </source>
</evidence>
<evidence type="ECO:0000313" key="6">
    <source>
        <dbReference type="Proteomes" id="UP000183104"/>
    </source>
</evidence>
<feature type="region of interest" description="Disordered" evidence="3">
    <location>
        <begin position="314"/>
        <end position="379"/>
    </location>
</feature>
<evidence type="ECO:0000256" key="2">
    <source>
        <dbReference type="ARBA" id="ARBA00022840"/>
    </source>
</evidence>
<name>A0A1G5BTK6_9GAMM</name>
<dbReference type="Gene3D" id="3.40.50.300">
    <property type="entry name" value="P-loop containing nucleotide triphosphate hydrolases"/>
    <property type="match status" value="1"/>
</dbReference>
<dbReference type="Pfam" id="PF01424">
    <property type="entry name" value="R3H"/>
    <property type="match status" value="1"/>
</dbReference>
<dbReference type="Gene3D" id="3.30.1370.50">
    <property type="entry name" value="R3H-like domain"/>
    <property type="match status" value="1"/>
</dbReference>
<accession>A0A1G5BTK6</accession>
<gene>
    <name evidence="5" type="ORF">SAMN05661077_0760</name>
</gene>
<dbReference type="SMART" id="SM00382">
    <property type="entry name" value="AAA"/>
    <property type="match status" value="1"/>
</dbReference>
<dbReference type="PANTHER" id="PTHR20953">
    <property type="entry name" value="KINASE-RELATED"/>
    <property type="match status" value="1"/>
</dbReference>
<evidence type="ECO:0000259" key="4">
    <source>
        <dbReference type="PROSITE" id="PS51061"/>
    </source>
</evidence>
<keyword evidence="6" id="KW-1185">Reference proteome</keyword>
<dbReference type="SUPFAM" id="SSF52540">
    <property type="entry name" value="P-loop containing nucleoside triphosphate hydrolases"/>
    <property type="match status" value="1"/>
</dbReference>
<dbReference type="Proteomes" id="UP000183104">
    <property type="component" value="Unassembled WGS sequence"/>
</dbReference>
<dbReference type="GO" id="GO:0005524">
    <property type="term" value="F:ATP binding"/>
    <property type="evidence" value="ECO:0007669"/>
    <property type="project" value="UniProtKB-KW"/>
</dbReference>
<dbReference type="SUPFAM" id="SSF82708">
    <property type="entry name" value="R3H domain"/>
    <property type="match status" value="1"/>
</dbReference>